<accession>A0A7X1PTJ3</accession>
<protein>
    <submittedName>
        <fullName evidence="2">Histidine phosphatase family protein</fullName>
    </submittedName>
</protein>
<sequence length="225" mass="24125">MTTRLVLAQARGPSLGRTLARYKRHLAWLLGLGLSLLAGLYLLQPAAVPDLAHGNASGLKALASSWAKGDVIALVRHVERCDHSNAPCLGPADGITDRARDVAVGLGARFEQLGLARTDIYNSPLTRTAQTAGYMFSKVSSGDNWLFNCKGSMLRDALAHKVAGHNLVLVTHSECMAQLERDLKLATPTLGYGSALFVTTDTLDGAPQMLGSIEASDWRSVDFKR</sequence>
<organism evidence="2 3">
    <name type="scientific">Pseudomonas piscis</name>
    <dbReference type="NCBI Taxonomy" id="2614538"/>
    <lineage>
        <taxon>Bacteria</taxon>
        <taxon>Pseudomonadati</taxon>
        <taxon>Pseudomonadota</taxon>
        <taxon>Gammaproteobacteria</taxon>
        <taxon>Pseudomonadales</taxon>
        <taxon>Pseudomonadaceae</taxon>
        <taxon>Pseudomonas</taxon>
    </lineage>
</organism>
<keyword evidence="1" id="KW-1133">Transmembrane helix</keyword>
<dbReference type="RefSeq" id="WP_425502178.1">
    <property type="nucleotide sequence ID" value="NZ_WHUV01000008.1"/>
</dbReference>
<dbReference type="Gene3D" id="3.40.50.1240">
    <property type="entry name" value="Phosphoglycerate mutase-like"/>
    <property type="match status" value="1"/>
</dbReference>
<gene>
    <name evidence="2" type="ORF">GDH07_30860</name>
</gene>
<comment type="caution">
    <text evidence="2">The sequence shown here is derived from an EMBL/GenBank/DDBJ whole genome shotgun (WGS) entry which is preliminary data.</text>
</comment>
<dbReference type="AlphaFoldDB" id="A0A7X1PTJ3"/>
<evidence type="ECO:0000256" key="1">
    <source>
        <dbReference type="SAM" id="Phobius"/>
    </source>
</evidence>
<keyword evidence="1" id="KW-0472">Membrane</keyword>
<evidence type="ECO:0000313" key="3">
    <source>
        <dbReference type="Proteomes" id="UP000486534"/>
    </source>
</evidence>
<dbReference type="EMBL" id="WHUV01000008">
    <property type="protein sequence ID" value="MQA57727.1"/>
    <property type="molecule type" value="Genomic_DNA"/>
</dbReference>
<dbReference type="Proteomes" id="UP000486534">
    <property type="component" value="Unassembled WGS sequence"/>
</dbReference>
<dbReference type="InterPro" id="IPR029033">
    <property type="entry name" value="His_PPase_superfam"/>
</dbReference>
<proteinExistence type="predicted"/>
<keyword evidence="1" id="KW-0812">Transmembrane</keyword>
<name>A0A7X1PTJ3_9PSED</name>
<dbReference type="SUPFAM" id="SSF53254">
    <property type="entry name" value="Phosphoglycerate mutase-like"/>
    <property type="match status" value="1"/>
</dbReference>
<evidence type="ECO:0000313" key="2">
    <source>
        <dbReference type="EMBL" id="MQA57727.1"/>
    </source>
</evidence>
<dbReference type="CDD" id="cd07040">
    <property type="entry name" value="HP"/>
    <property type="match status" value="1"/>
</dbReference>
<reference evidence="2 3" key="1">
    <citation type="submission" date="2019-10" db="EMBL/GenBank/DDBJ databases">
        <title>Pseudomonas dajingensis sp. nov., isolated from the profound head ulcers of farmed Murray cod (Maccullochella peelii peelii).</title>
        <authorList>
            <person name="Liu Y."/>
        </authorList>
    </citation>
    <scope>NUCLEOTIDE SEQUENCE [LARGE SCALE GENOMIC DNA]</scope>
    <source>
        <strain evidence="2 3">MC042</strain>
    </source>
</reference>
<feature type="transmembrane region" description="Helical" evidence="1">
    <location>
        <begin position="26"/>
        <end position="43"/>
    </location>
</feature>